<feature type="region of interest" description="Disordered" evidence="1">
    <location>
        <begin position="1"/>
        <end position="41"/>
    </location>
</feature>
<keyword evidence="2" id="KW-1133">Transmembrane helix</keyword>
<gene>
    <name evidence="5" type="ORF">MMAGJ_71350</name>
</gene>
<reference evidence="5 6" key="1">
    <citation type="journal article" date="2019" name="Emerg. Microbes Infect.">
        <title>Comprehensive subspecies identification of 175 nontuberculous mycobacteria species based on 7547 genomic profiles.</title>
        <authorList>
            <person name="Matsumoto Y."/>
            <person name="Kinjo T."/>
            <person name="Motooka D."/>
            <person name="Nabeya D."/>
            <person name="Jung N."/>
            <person name="Uechi K."/>
            <person name="Horii T."/>
            <person name="Iida T."/>
            <person name="Fujita J."/>
            <person name="Nakamura S."/>
        </authorList>
    </citation>
    <scope>NUCLEOTIDE SEQUENCE [LARGE SCALE GENOMIC DNA]</scope>
    <source>
        <strain evidence="5 6">JCM 12375</strain>
    </source>
</reference>
<proteinExistence type="predicted"/>
<sequence length="362" mass="37493">MTQWGHGGDPFGGAPFGGSPYGGPPQFGPPQYSAPAPPPPRETNTFATLSVIFAFAFAPAGAIFGHIGLNQIKRTGQPGRDRAIIGLALSYAIIAILVVALAIWLILRDTTPSSHSSERTAPSATAPPSASQKPTTSTPTGVPSSPCGGFEPPALHSGRTVDDTALPGLLLDVTAAQELISRQHSTLGLTAAPQRTEPLAEPFPFGTVAPSSCTAVVFAGSAEAYRDSDYRGFVMSTMTAPDGTVIIQTASSYSDQEAAHRALTGYSANLGEPDSTGHATYTPSAGGSPAELLFSLNNFDGGSSPFILGNYFDHNNLDAGFGGTRAVFQSGNVLIDISVSGMDYSTTGDSHFIAMEIDKRLK</sequence>
<dbReference type="InterPro" id="IPR025241">
    <property type="entry name" value="DUF4190"/>
</dbReference>
<feature type="domain" description="PknH-like extracellular" evidence="4">
    <location>
        <begin position="161"/>
        <end position="345"/>
    </location>
</feature>
<organism evidence="5 6">
    <name type="scientific">Mycolicibacterium mageritense</name>
    <name type="common">Mycobacterium mageritense</name>
    <dbReference type="NCBI Taxonomy" id="53462"/>
    <lineage>
        <taxon>Bacteria</taxon>
        <taxon>Bacillati</taxon>
        <taxon>Actinomycetota</taxon>
        <taxon>Actinomycetes</taxon>
        <taxon>Mycobacteriales</taxon>
        <taxon>Mycobacteriaceae</taxon>
        <taxon>Mycolicibacterium</taxon>
    </lineage>
</organism>
<evidence type="ECO:0000256" key="2">
    <source>
        <dbReference type="SAM" id="Phobius"/>
    </source>
</evidence>
<feature type="region of interest" description="Disordered" evidence="1">
    <location>
        <begin position="112"/>
        <end position="158"/>
    </location>
</feature>
<dbReference type="Pfam" id="PF14032">
    <property type="entry name" value="PknH_C"/>
    <property type="match status" value="1"/>
</dbReference>
<name>A0ABN5YJ60_MYCME</name>
<dbReference type="EMBL" id="AP022567">
    <property type="protein sequence ID" value="BBX37853.1"/>
    <property type="molecule type" value="Genomic_DNA"/>
</dbReference>
<keyword evidence="6" id="KW-1185">Reference proteome</keyword>
<protein>
    <recommendedName>
        <fullName evidence="7">DUF4190 domain-containing protein</fullName>
    </recommendedName>
</protein>
<feature type="compositionally biased region" description="Gly residues" evidence="1">
    <location>
        <begin position="1"/>
        <end position="21"/>
    </location>
</feature>
<dbReference type="InterPro" id="IPR038232">
    <property type="entry name" value="PknH-like_Extracell_sf"/>
</dbReference>
<evidence type="ECO:0000313" key="6">
    <source>
        <dbReference type="Proteomes" id="UP000465622"/>
    </source>
</evidence>
<accession>A0ABN5YJ60</accession>
<dbReference type="Proteomes" id="UP000465622">
    <property type="component" value="Chromosome"/>
</dbReference>
<keyword evidence="2" id="KW-0472">Membrane</keyword>
<dbReference type="InterPro" id="IPR026954">
    <property type="entry name" value="PknH-like_Extracell"/>
</dbReference>
<feature type="domain" description="DUF4190" evidence="3">
    <location>
        <begin position="50"/>
        <end position="100"/>
    </location>
</feature>
<dbReference type="Pfam" id="PF13828">
    <property type="entry name" value="DUF4190"/>
    <property type="match status" value="1"/>
</dbReference>
<evidence type="ECO:0000259" key="4">
    <source>
        <dbReference type="Pfam" id="PF14032"/>
    </source>
</evidence>
<feature type="compositionally biased region" description="Low complexity" evidence="1">
    <location>
        <begin position="119"/>
        <end position="149"/>
    </location>
</feature>
<keyword evidence="2" id="KW-0812">Transmembrane</keyword>
<evidence type="ECO:0008006" key="7">
    <source>
        <dbReference type="Google" id="ProtNLM"/>
    </source>
</evidence>
<feature type="transmembrane region" description="Helical" evidence="2">
    <location>
        <begin position="84"/>
        <end position="107"/>
    </location>
</feature>
<dbReference type="RefSeq" id="WP_036439174.1">
    <property type="nucleotide sequence ID" value="NZ_AP022567.1"/>
</dbReference>
<evidence type="ECO:0000256" key="1">
    <source>
        <dbReference type="SAM" id="MobiDB-lite"/>
    </source>
</evidence>
<evidence type="ECO:0000313" key="5">
    <source>
        <dbReference type="EMBL" id="BBX37853.1"/>
    </source>
</evidence>
<evidence type="ECO:0000259" key="3">
    <source>
        <dbReference type="Pfam" id="PF13828"/>
    </source>
</evidence>
<dbReference type="Gene3D" id="3.40.1000.70">
    <property type="entry name" value="PknH-like extracellular domain"/>
    <property type="match status" value="1"/>
</dbReference>
<feature type="transmembrane region" description="Helical" evidence="2">
    <location>
        <begin position="45"/>
        <end position="64"/>
    </location>
</feature>